<feature type="region of interest" description="Disordered" evidence="1">
    <location>
        <begin position="207"/>
        <end position="227"/>
    </location>
</feature>
<dbReference type="OrthoDB" id="3262237at2759"/>
<gene>
    <name evidence="2" type="ORF">PLICRDRAFT_179054</name>
</gene>
<dbReference type="Proteomes" id="UP000053263">
    <property type="component" value="Unassembled WGS sequence"/>
</dbReference>
<dbReference type="AlphaFoldDB" id="A0A0C9T8Z8"/>
<reference evidence="2 3" key="1">
    <citation type="submission" date="2014-06" db="EMBL/GenBank/DDBJ databases">
        <title>Evolutionary Origins and Diversification of the Mycorrhizal Mutualists.</title>
        <authorList>
            <consortium name="DOE Joint Genome Institute"/>
            <consortium name="Mycorrhizal Genomics Consortium"/>
            <person name="Kohler A."/>
            <person name="Kuo A."/>
            <person name="Nagy L.G."/>
            <person name="Floudas D."/>
            <person name="Copeland A."/>
            <person name="Barry K.W."/>
            <person name="Cichocki N."/>
            <person name="Veneault-Fourrey C."/>
            <person name="LaButti K."/>
            <person name="Lindquist E.A."/>
            <person name="Lipzen A."/>
            <person name="Lundell T."/>
            <person name="Morin E."/>
            <person name="Murat C."/>
            <person name="Riley R."/>
            <person name="Ohm R."/>
            <person name="Sun H."/>
            <person name="Tunlid A."/>
            <person name="Henrissat B."/>
            <person name="Grigoriev I.V."/>
            <person name="Hibbett D.S."/>
            <person name="Martin F."/>
        </authorList>
    </citation>
    <scope>NUCLEOTIDE SEQUENCE [LARGE SCALE GENOMIC DNA]</scope>
    <source>
        <strain evidence="2 3">FD-325 SS-3</strain>
    </source>
</reference>
<dbReference type="EMBL" id="KN832569">
    <property type="protein sequence ID" value="KII84708.1"/>
    <property type="molecule type" value="Genomic_DNA"/>
</dbReference>
<protein>
    <submittedName>
        <fullName evidence="2">Uncharacterized protein</fullName>
    </submittedName>
</protein>
<dbReference type="HOGENOM" id="CLU_806791_0_0_1"/>
<name>A0A0C9T8Z8_PLICR</name>
<sequence length="344" mass="37412">MSPVILQQQNAQELVDLYVIGGSEPPSDVHKHPFVHTIGLRGLDGKFVPVSGLFDDGAMVNSICQSTFRGLRRQLGSLTRSSRVLRMADGTVVPSQGCWEGVVNLGGVRARGTFEVFPSGGGWSLLFGKPLLSHFCAVDDYSTDMLHVPTAGGYITLLNEHSGSVPLAEKQCEYEGHVRGAERFPSRQVLPAGSTTIERIDKQILQSDHMQRDELESEDAEQEKGDGRLVDQSNAVAEAQILTGGTNTPPARQVAPQNELYHEPVDQHETTETAHRATLLVVPPLARPIAAGLGISWRTEHYGREETEGHLADASARRLLGGDTRNPLEASQLVKSLYPVRSSQ</sequence>
<organism evidence="2 3">
    <name type="scientific">Plicaturopsis crispa FD-325 SS-3</name>
    <dbReference type="NCBI Taxonomy" id="944288"/>
    <lineage>
        <taxon>Eukaryota</taxon>
        <taxon>Fungi</taxon>
        <taxon>Dikarya</taxon>
        <taxon>Basidiomycota</taxon>
        <taxon>Agaricomycotina</taxon>
        <taxon>Agaricomycetes</taxon>
        <taxon>Agaricomycetidae</taxon>
        <taxon>Amylocorticiales</taxon>
        <taxon>Amylocorticiaceae</taxon>
        <taxon>Plicatura</taxon>
        <taxon>Plicaturopsis crispa</taxon>
    </lineage>
</organism>
<evidence type="ECO:0000256" key="1">
    <source>
        <dbReference type="SAM" id="MobiDB-lite"/>
    </source>
</evidence>
<keyword evidence="3" id="KW-1185">Reference proteome</keyword>
<accession>A0A0C9T8Z8</accession>
<evidence type="ECO:0000313" key="2">
    <source>
        <dbReference type="EMBL" id="KII84708.1"/>
    </source>
</evidence>
<dbReference type="InterPro" id="IPR021109">
    <property type="entry name" value="Peptidase_aspartic_dom_sf"/>
</dbReference>
<evidence type="ECO:0000313" key="3">
    <source>
        <dbReference type="Proteomes" id="UP000053263"/>
    </source>
</evidence>
<dbReference type="Gene3D" id="2.40.70.10">
    <property type="entry name" value="Acid Proteases"/>
    <property type="match status" value="1"/>
</dbReference>
<proteinExistence type="predicted"/>